<evidence type="ECO:0000313" key="4">
    <source>
        <dbReference type="EnsemblPlants" id="Kaladp0030s0069.1.v1.1"/>
    </source>
</evidence>
<reference evidence="4" key="1">
    <citation type="submission" date="2021-01" db="UniProtKB">
        <authorList>
            <consortium name="EnsemblPlants"/>
        </authorList>
    </citation>
    <scope>IDENTIFICATION</scope>
</reference>
<dbReference type="GO" id="GO:0005615">
    <property type="term" value="C:extracellular space"/>
    <property type="evidence" value="ECO:0007669"/>
    <property type="project" value="InterPro"/>
</dbReference>
<proteinExistence type="inferred from homology"/>
<dbReference type="Gene3D" id="3.15.20.10">
    <property type="entry name" value="Bactericidal permeability-increasing protein, domain 2"/>
    <property type="match status" value="1"/>
</dbReference>
<dbReference type="PANTHER" id="PTHR46801:SF6">
    <property type="entry name" value="LIPID-BINDING SERUM GLYCOPROTEIN C-TERMINAL DOMAIN-CONTAINING PROTEIN"/>
    <property type="match status" value="1"/>
</dbReference>
<evidence type="ECO:0000259" key="3">
    <source>
        <dbReference type="SMART" id="SM00329"/>
    </source>
</evidence>
<feature type="domain" description="Lipid-binding serum glycoprotein C-terminal" evidence="3">
    <location>
        <begin position="298"/>
        <end position="496"/>
    </location>
</feature>
<dbReference type="FunFam" id="3.15.10.10:FF:000001">
    <property type="entry name" value="phospholipid transfer protein-like"/>
    <property type="match status" value="1"/>
</dbReference>
<evidence type="ECO:0000256" key="1">
    <source>
        <dbReference type="ARBA" id="ARBA00023180"/>
    </source>
</evidence>
<dbReference type="PANTHER" id="PTHR46801">
    <property type="entry name" value="OS06G0309200 PROTEIN"/>
    <property type="match status" value="1"/>
</dbReference>
<accession>A0A7N0TB78</accession>
<evidence type="ECO:0000256" key="2">
    <source>
        <dbReference type="ARBA" id="ARBA00060933"/>
    </source>
</evidence>
<keyword evidence="1" id="KW-0325">Glycoprotein</keyword>
<dbReference type="InterPro" id="IPR017942">
    <property type="entry name" value="Lipid-bd_serum_glycop_N"/>
</dbReference>
<keyword evidence="5" id="KW-1185">Reference proteome</keyword>
<dbReference type="OMA" id="WKARKRF"/>
<name>A0A7N0TB78_KALFE</name>
<sequence length="535" mass="59650">MWCWQLHTASMAQQRKTTTIFIFIFISLLVLYRAGPSQAIAEARQDDPSDQAFISLLISTKGLDFVKDLLITQAVSSLTPLQLPNIENSAKIPVVGEVHIQLSNITIYHFDVTRSHVKPGDTGIAIIAYGAACNMSMNWFYSYSTWLVPIKISDKGSASVQVTGIDVGLTLGLENKDGSLKLSLLDSGCYVKDISIKVDGGASWLYQGMIDAFEGKIRSSIENEISQKLNNGILKLDSVLQSLPREIPVDDDASLNVTFIDQPKLSKSFIWFKIDGLFTPNIEFRCLSNDFQLLDSLTDTSKMLGISLEDVVFNSASAVYYNAGQMHWKIDNLPDQSLLNTAGWRLLIPQLYKKYPDDDMIINISLTSAPVIKISQHNMESTIFADLVIDVLDSGDEIPVACISLVIHGSGTVRIFRNNLAGSIKLSDFTMDLQWSDIGKLRMHLIQPVVWTLLETIAVPYANLHLAKGFPLPIINGFTLKNANIILSESKITVYSDVSYDAKSVLFNQFMDKIYRWKRMTSHQYEGNGGQLFFM</sequence>
<dbReference type="Gramene" id="Kaladp0030s0069.1.v1.1">
    <property type="protein sequence ID" value="Kaladp0030s0069.1.v1.1"/>
    <property type="gene ID" value="Kaladp0030s0069.v1.1"/>
</dbReference>
<dbReference type="SUPFAM" id="SSF55394">
    <property type="entry name" value="Bactericidal permeability-increasing protein, BPI"/>
    <property type="match status" value="2"/>
</dbReference>
<dbReference type="Pfam" id="PF02886">
    <property type="entry name" value="LBP_BPI_CETP_C"/>
    <property type="match status" value="1"/>
</dbReference>
<dbReference type="PIRSF" id="PIRSF002417">
    <property type="entry name" value="Lipid_binding_protein"/>
    <property type="match status" value="1"/>
</dbReference>
<dbReference type="EnsemblPlants" id="Kaladp0030s0069.1.v1.1">
    <property type="protein sequence ID" value="Kaladp0030s0069.1.v1.1"/>
    <property type="gene ID" value="Kaladp0030s0069.v1.1"/>
</dbReference>
<dbReference type="Proteomes" id="UP000594263">
    <property type="component" value="Unplaced"/>
</dbReference>
<dbReference type="Pfam" id="PF01273">
    <property type="entry name" value="LBP_BPI_CETP"/>
    <property type="match status" value="1"/>
</dbReference>
<dbReference type="InterPro" id="IPR045897">
    <property type="entry name" value="BPI/LBP_pln"/>
</dbReference>
<dbReference type="InterPro" id="IPR017943">
    <property type="entry name" value="Bactericidal_perm-incr_a/b_dom"/>
</dbReference>
<organism evidence="4 5">
    <name type="scientific">Kalanchoe fedtschenkoi</name>
    <name type="common">Lavender scallops</name>
    <name type="synonym">South American air plant</name>
    <dbReference type="NCBI Taxonomy" id="63787"/>
    <lineage>
        <taxon>Eukaryota</taxon>
        <taxon>Viridiplantae</taxon>
        <taxon>Streptophyta</taxon>
        <taxon>Embryophyta</taxon>
        <taxon>Tracheophyta</taxon>
        <taxon>Spermatophyta</taxon>
        <taxon>Magnoliopsida</taxon>
        <taxon>eudicotyledons</taxon>
        <taxon>Gunneridae</taxon>
        <taxon>Pentapetalae</taxon>
        <taxon>Saxifragales</taxon>
        <taxon>Crassulaceae</taxon>
        <taxon>Kalanchoe</taxon>
    </lineage>
</organism>
<protein>
    <recommendedName>
        <fullName evidence="3">Lipid-binding serum glycoprotein C-terminal domain-containing protein</fullName>
    </recommendedName>
</protein>
<dbReference type="InterPro" id="IPR030675">
    <property type="entry name" value="BPI/LBP"/>
</dbReference>
<comment type="similarity">
    <text evidence="2">Belongs to the BPI/LBP/Plunc superfamily. BPI/LBP (TC 1.C.40) family.</text>
</comment>
<dbReference type="GO" id="GO:0008289">
    <property type="term" value="F:lipid binding"/>
    <property type="evidence" value="ECO:0007669"/>
    <property type="project" value="InterPro"/>
</dbReference>
<dbReference type="Gene3D" id="3.15.10.10">
    <property type="entry name" value="Bactericidal permeability-increasing protein, domain 1"/>
    <property type="match status" value="1"/>
</dbReference>
<evidence type="ECO:0000313" key="5">
    <source>
        <dbReference type="Proteomes" id="UP000594263"/>
    </source>
</evidence>
<dbReference type="InterPro" id="IPR001124">
    <property type="entry name" value="Lipid-bd_serum_glycop_C"/>
</dbReference>
<dbReference type="SMART" id="SM00329">
    <property type="entry name" value="BPI2"/>
    <property type="match status" value="1"/>
</dbReference>
<dbReference type="AlphaFoldDB" id="A0A7N0TB78"/>